<dbReference type="PANTHER" id="PTHR31377:SF0">
    <property type="entry name" value="AGMATINE DEIMINASE-RELATED"/>
    <property type="match status" value="1"/>
</dbReference>
<keyword evidence="1" id="KW-0378">Hydrolase</keyword>
<dbReference type="PANTHER" id="PTHR31377">
    <property type="entry name" value="AGMATINE DEIMINASE-RELATED"/>
    <property type="match status" value="1"/>
</dbReference>
<dbReference type="GO" id="GO:0047632">
    <property type="term" value="F:agmatine deiminase activity"/>
    <property type="evidence" value="ECO:0007669"/>
    <property type="project" value="TreeGrafter"/>
</dbReference>
<dbReference type="SUPFAM" id="SSF55909">
    <property type="entry name" value="Pentein"/>
    <property type="match status" value="1"/>
</dbReference>
<evidence type="ECO:0000256" key="2">
    <source>
        <dbReference type="SAM" id="Coils"/>
    </source>
</evidence>
<reference evidence="3" key="2">
    <citation type="submission" date="2023-04" db="EMBL/GenBank/DDBJ databases">
        <authorList>
            <person name="Beletskiy A.V."/>
            <person name="Mardanov A.V."/>
            <person name="Ravin N.V."/>
        </authorList>
    </citation>
    <scope>NUCLEOTIDE SEQUENCE</scope>
    <source>
        <strain evidence="3">GKL-01</strain>
    </source>
</reference>
<dbReference type="Pfam" id="PF04371">
    <property type="entry name" value="PAD_porph"/>
    <property type="match status" value="1"/>
</dbReference>
<dbReference type="EMBL" id="CP124755">
    <property type="protein sequence ID" value="WGZ89673.1"/>
    <property type="molecule type" value="Genomic_DNA"/>
</dbReference>
<sequence>MQTRQFPAEWHAQWGVLLAWPHPDTDWADNLSDAERCYSEIISAITQYEQVLLLCHDAQHQAHIQAKLAQTACQLARIVWVQQPYNDTWARDFGFITVFANQHPLLLDFTFNAWGGKFDATLDNAVNQQLIKQPLLTHNSLETHTLVLEGGSLESDGQGTLLTTEICLLNPNRNPSLNKADIEQALKSSLGVERVLWLSQGHLEGDDTDAHIDTLARFADPQTIVYMSCDDPHDSHFAALQAMQQELQQLRQANGQAYNLIPIPLPQAIYQDGRRLPASYVNFLIINQAVLLPIYDDARTDAIAIAQMQRAFPQHLIIPIDCRALIAQNGSLHCITMQIPQEVAADAH</sequence>
<dbReference type="Proteomes" id="UP001300672">
    <property type="component" value="Chromosome"/>
</dbReference>
<proteinExistence type="predicted"/>
<dbReference type="GO" id="GO:0009446">
    <property type="term" value="P:putrescine biosynthetic process"/>
    <property type="evidence" value="ECO:0007669"/>
    <property type="project" value="InterPro"/>
</dbReference>
<dbReference type="InterPro" id="IPR007466">
    <property type="entry name" value="Peptidyl-Arg-deiminase_porph"/>
</dbReference>
<accession>A0AA95KJ86</accession>
<keyword evidence="2" id="KW-0175">Coiled coil</keyword>
<gene>
    <name evidence="3" type="ORF">QJT80_09180</name>
</gene>
<dbReference type="AlphaFoldDB" id="A0AA95KJ86"/>
<feature type="coiled-coil region" evidence="2">
    <location>
        <begin position="233"/>
        <end position="260"/>
    </location>
</feature>
<dbReference type="GO" id="GO:0004668">
    <property type="term" value="F:protein-arginine deiminase activity"/>
    <property type="evidence" value="ECO:0007669"/>
    <property type="project" value="InterPro"/>
</dbReference>
<organism evidence="3">
    <name type="scientific">Candidatus Thiocaldithrix dubininis</name>
    <dbReference type="NCBI Taxonomy" id="3080823"/>
    <lineage>
        <taxon>Bacteria</taxon>
        <taxon>Pseudomonadati</taxon>
        <taxon>Pseudomonadota</taxon>
        <taxon>Gammaproteobacteria</taxon>
        <taxon>Thiotrichales</taxon>
        <taxon>Thiotrichaceae</taxon>
        <taxon>Candidatus Thiocaldithrix</taxon>
    </lineage>
</organism>
<protein>
    <submittedName>
        <fullName evidence="3">Agmatine deiminase family protein</fullName>
    </submittedName>
</protein>
<evidence type="ECO:0000256" key="1">
    <source>
        <dbReference type="ARBA" id="ARBA00022801"/>
    </source>
</evidence>
<evidence type="ECO:0000313" key="3">
    <source>
        <dbReference type="EMBL" id="WGZ89673.1"/>
    </source>
</evidence>
<reference evidence="3" key="1">
    <citation type="journal article" date="2023" name="Int. J. Mol. Sci.">
        <title>Metagenomics Revealed a New Genus 'Candidatus Thiocaldithrix dubininis' gen. nov., sp. nov. and a New Species 'Candidatus Thiothrix putei' sp. nov. in the Family Thiotrichaceae, Some Members of Which Have Traits of Both Na+- and H+-Motive Energetics.</title>
        <authorList>
            <person name="Ravin N.V."/>
            <person name="Muntyan M.S."/>
            <person name="Smolyakov D.D."/>
            <person name="Rudenko T.S."/>
            <person name="Beletsky A.V."/>
            <person name="Mardanov A.V."/>
            <person name="Grabovich M.Y."/>
        </authorList>
    </citation>
    <scope>NUCLEOTIDE SEQUENCE</scope>
    <source>
        <strain evidence="3">GKL-01</strain>
    </source>
</reference>
<dbReference type="Gene3D" id="3.75.10.10">
    <property type="entry name" value="L-arginine/glycine Amidinotransferase, Chain A"/>
    <property type="match status" value="1"/>
</dbReference>
<name>A0AA95KJ86_9GAMM</name>
<dbReference type="KEGG" id="tdu:QJT80_09180"/>